<feature type="transmembrane region" description="Helical" evidence="6">
    <location>
        <begin position="249"/>
        <end position="267"/>
    </location>
</feature>
<evidence type="ECO:0000256" key="2">
    <source>
        <dbReference type="ARBA" id="ARBA00022448"/>
    </source>
</evidence>
<evidence type="ECO:0000313" key="9">
    <source>
        <dbReference type="Proteomes" id="UP000027778"/>
    </source>
</evidence>
<proteinExistence type="predicted"/>
<feature type="transmembrane region" description="Helical" evidence="6">
    <location>
        <begin position="166"/>
        <end position="187"/>
    </location>
</feature>
<keyword evidence="3 6" id="KW-0812">Transmembrane</keyword>
<dbReference type="eggNOG" id="COG2814">
    <property type="taxonomic scope" value="Bacteria"/>
</dbReference>
<evidence type="ECO:0000259" key="7">
    <source>
        <dbReference type="PROSITE" id="PS50850"/>
    </source>
</evidence>
<dbReference type="InterPro" id="IPR020846">
    <property type="entry name" value="MFS_dom"/>
</dbReference>
<feature type="transmembrane region" description="Helical" evidence="6">
    <location>
        <begin position="79"/>
        <end position="102"/>
    </location>
</feature>
<feature type="transmembrane region" description="Helical" evidence="6">
    <location>
        <begin position="46"/>
        <end position="67"/>
    </location>
</feature>
<gene>
    <name evidence="8" type="ORF">BAGA_27995</name>
</gene>
<dbReference type="Pfam" id="PF07690">
    <property type="entry name" value="MFS_1"/>
    <property type="match status" value="1"/>
</dbReference>
<dbReference type="PROSITE" id="PS50850">
    <property type="entry name" value="MFS"/>
    <property type="match status" value="1"/>
</dbReference>
<dbReference type="GO" id="GO:0005886">
    <property type="term" value="C:plasma membrane"/>
    <property type="evidence" value="ECO:0007669"/>
    <property type="project" value="UniProtKB-SubCell"/>
</dbReference>
<dbReference type="Proteomes" id="UP000027778">
    <property type="component" value="Unassembled WGS sequence"/>
</dbReference>
<dbReference type="GO" id="GO:0022857">
    <property type="term" value="F:transmembrane transporter activity"/>
    <property type="evidence" value="ECO:0007669"/>
    <property type="project" value="InterPro"/>
</dbReference>
<feature type="transmembrane region" description="Helical" evidence="6">
    <location>
        <begin position="12"/>
        <end position="34"/>
    </location>
</feature>
<feature type="transmembrane region" description="Helical" evidence="6">
    <location>
        <begin position="279"/>
        <end position="300"/>
    </location>
</feature>
<feature type="transmembrane region" description="Helical" evidence="6">
    <location>
        <begin position="108"/>
        <end position="129"/>
    </location>
</feature>
<feature type="domain" description="Major facilitator superfamily (MFS) profile" evidence="7">
    <location>
        <begin position="13"/>
        <end position="389"/>
    </location>
</feature>
<dbReference type="CDD" id="cd17474">
    <property type="entry name" value="MFS_YfmO_like"/>
    <property type="match status" value="1"/>
</dbReference>
<feature type="transmembrane region" description="Helical" evidence="6">
    <location>
        <begin position="306"/>
        <end position="327"/>
    </location>
</feature>
<comment type="caution">
    <text evidence="8">The sequence shown here is derived from an EMBL/GenBank/DDBJ whole genome shotgun (WGS) entry which is preliminary data.</text>
</comment>
<dbReference type="SUPFAM" id="SSF103473">
    <property type="entry name" value="MFS general substrate transporter"/>
    <property type="match status" value="1"/>
</dbReference>
<sequence length="402" mass="44767">MNHSFSSSRLKFILYIVCISALLGSFSQNIYTPILPMIQNSFHTSLYLVNLTVSIFTFILAIMQLIYGPLIDAKGRKYILIPSLLISTIGSIGCAFTTNIYLFLIFRAIQALGLAAIPVVAATIIGDLFEGKERGQAMSLYQTLLALAPAVGPLMGGYLGNINGHVSIFLFLSIIGVILLITNISLLPETKPAVLKQTKTTNNYWSILQHKTGFSIAIIGFMQFCIYFCFLVFLPSILTNLFHLSTGEIGLMFVPMSLCIMLGSYCYKFSQPLLCGKQALLITSFFNIICVLLFSFTYYINIPILVIATSLYGFSMGLSMPTHTTLLTEEFVEERATAIGIYNFIRYIGMGTGPIVGSFLLFNQNYFWIFFAEAIVFLIVVLYAMKKLTLYHVKKEAIQKAK</sequence>
<protein>
    <submittedName>
        <fullName evidence="8">MFS transporter</fullName>
    </submittedName>
</protein>
<keyword evidence="2" id="KW-0813">Transport</keyword>
<dbReference type="AlphaFoldDB" id="A0A073KCA4"/>
<dbReference type="OrthoDB" id="9816041at2"/>
<feature type="transmembrane region" description="Helical" evidence="6">
    <location>
        <begin position="366"/>
        <end position="385"/>
    </location>
</feature>
<evidence type="ECO:0000256" key="6">
    <source>
        <dbReference type="SAM" id="Phobius"/>
    </source>
</evidence>
<evidence type="ECO:0000256" key="1">
    <source>
        <dbReference type="ARBA" id="ARBA00004651"/>
    </source>
</evidence>
<dbReference type="InterPro" id="IPR036259">
    <property type="entry name" value="MFS_trans_sf"/>
</dbReference>
<evidence type="ECO:0000313" key="8">
    <source>
        <dbReference type="EMBL" id="KEK24220.1"/>
    </source>
</evidence>
<dbReference type="PRINTS" id="PR01036">
    <property type="entry name" value="TCRTETB"/>
</dbReference>
<dbReference type="InterPro" id="IPR011701">
    <property type="entry name" value="MFS"/>
</dbReference>
<dbReference type="PANTHER" id="PTHR23502">
    <property type="entry name" value="MAJOR FACILITATOR SUPERFAMILY"/>
    <property type="match status" value="1"/>
</dbReference>
<evidence type="ECO:0000256" key="4">
    <source>
        <dbReference type="ARBA" id="ARBA00022989"/>
    </source>
</evidence>
<dbReference type="PANTHER" id="PTHR23502:SF35">
    <property type="entry name" value="MAJOR FACILITATOR SUPERFAMILY (MFS) PROFILE DOMAIN-CONTAINING PROTEIN"/>
    <property type="match status" value="1"/>
</dbReference>
<feature type="transmembrane region" description="Helical" evidence="6">
    <location>
        <begin position="339"/>
        <end position="360"/>
    </location>
</feature>
<dbReference type="RefSeq" id="WP_033674583.1">
    <property type="nucleotide sequence ID" value="NZ_JOTM01000008.1"/>
</dbReference>
<accession>A0A073KCA4</accession>
<keyword evidence="4 6" id="KW-1133">Transmembrane helix</keyword>
<organism evidence="8 9">
    <name type="scientific">Bacillus gaemokensis</name>
    <dbReference type="NCBI Taxonomy" id="574375"/>
    <lineage>
        <taxon>Bacteria</taxon>
        <taxon>Bacillati</taxon>
        <taxon>Bacillota</taxon>
        <taxon>Bacilli</taxon>
        <taxon>Bacillales</taxon>
        <taxon>Bacillaceae</taxon>
        <taxon>Bacillus</taxon>
        <taxon>Bacillus cereus group</taxon>
    </lineage>
</organism>
<evidence type="ECO:0000256" key="3">
    <source>
        <dbReference type="ARBA" id="ARBA00022692"/>
    </source>
</evidence>
<feature type="transmembrane region" description="Helical" evidence="6">
    <location>
        <begin position="214"/>
        <end position="237"/>
    </location>
</feature>
<name>A0A073KCA4_9BACI</name>
<dbReference type="EMBL" id="JOTM01000008">
    <property type="protein sequence ID" value="KEK24220.1"/>
    <property type="molecule type" value="Genomic_DNA"/>
</dbReference>
<dbReference type="STRING" id="574375.AZF08_19715"/>
<comment type="subcellular location">
    <subcellularLocation>
        <location evidence="1">Cell membrane</location>
        <topology evidence="1">Multi-pass membrane protein</topology>
    </subcellularLocation>
</comment>
<keyword evidence="9" id="KW-1185">Reference proteome</keyword>
<feature type="transmembrane region" description="Helical" evidence="6">
    <location>
        <begin position="141"/>
        <end position="160"/>
    </location>
</feature>
<dbReference type="Gene3D" id="1.20.1720.10">
    <property type="entry name" value="Multidrug resistance protein D"/>
    <property type="match status" value="1"/>
</dbReference>
<evidence type="ECO:0000256" key="5">
    <source>
        <dbReference type="ARBA" id="ARBA00023136"/>
    </source>
</evidence>
<keyword evidence="5 6" id="KW-0472">Membrane</keyword>
<reference evidence="8 9" key="1">
    <citation type="submission" date="2014-06" db="EMBL/GenBank/DDBJ databases">
        <title>Draft genome sequence of Bacillus gaemokensis JCM 15801 (MCCC 1A00707).</title>
        <authorList>
            <person name="Lai Q."/>
            <person name="Liu Y."/>
            <person name="Shao Z."/>
        </authorList>
    </citation>
    <scope>NUCLEOTIDE SEQUENCE [LARGE SCALE GENOMIC DNA]</scope>
    <source>
        <strain evidence="8 9">JCM 15801</strain>
    </source>
</reference>